<dbReference type="Pfam" id="PF13476">
    <property type="entry name" value="AAA_23"/>
    <property type="match status" value="1"/>
</dbReference>
<feature type="coiled-coil region" evidence="4">
    <location>
        <begin position="251"/>
        <end position="288"/>
    </location>
</feature>
<evidence type="ECO:0000256" key="1">
    <source>
        <dbReference type="ARBA" id="ARBA00006930"/>
    </source>
</evidence>
<evidence type="ECO:0000259" key="6">
    <source>
        <dbReference type="Pfam" id="PF13476"/>
    </source>
</evidence>
<evidence type="ECO:0000256" key="3">
    <source>
        <dbReference type="ARBA" id="ARBA00013368"/>
    </source>
</evidence>
<feature type="coiled-coil region" evidence="4">
    <location>
        <begin position="366"/>
        <end position="479"/>
    </location>
</feature>
<keyword evidence="8" id="KW-1185">Reference proteome</keyword>
<keyword evidence="4" id="KW-0175">Coiled coil</keyword>
<dbReference type="InterPro" id="IPR027417">
    <property type="entry name" value="P-loop_NTPase"/>
</dbReference>
<feature type="coiled-coil region" evidence="4">
    <location>
        <begin position="757"/>
        <end position="784"/>
    </location>
</feature>
<dbReference type="AlphaFoldDB" id="A0A2R9SXD9"/>
<feature type="coiled-coil region" evidence="4">
    <location>
        <begin position="945"/>
        <end position="972"/>
    </location>
</feature>
<protein>
    <recommendedName>
        <fullName evidence="3">Nuclease SbcCD subunit C</fullName>
    </recommendedName>
</protein>
<dbReference type="GO" id="GO:0016887">
    <property type="term" value="F:ATP hydrolysis activity"/>
    <property type="evidence" value="ECO:0007669"/>
    <property type="project" value="InterPro"/>
</dbReference>
<comment type="subunit">
    <text evidence="2">Heterodimer of SbcC and SbcD.</text>
</comment>
<feature type="region of interest" description="Disordered" evidence="5">
    <location>
        <begin position="546"/>
        <end position="565"/>
    </location>
</feature>
<dbReference type="Gene3D" id="3.40.50.300">
    <property type="entry name" value="P-loop containing nucleotide triphosphate hydrolases"/>
    <property type="match status" value="2"/>
</dbReference>
<sequence length="1151" mass="128899">MKPILLKLSGLQSYRSTQEIDFETLCETGLFGIFGPTGSGKSTLLDAITLAMYGKVERAVNGTQGIMNHSEDSLSVSFTFELSSAAGLERYRVERRFKRVNELSISNTISRFIQVTPEGEQVMADKLADVTRCVEEKIGLKMDDFTRAVVLPQGKFAEFLSLKGSDRRQMLQRLFHLERYGDQLAMKLSRRVKDTDGALKSIEAEQQGLGSAGKEALAEAKTALEDAKKLAVSSRSRLQATIEAHEALGKIRELDMEKQRLLGKLDELSAQEEEIKRLEHRLELTGAAAAVLPALETWRDTGKTWETRLRHAEGLTKQAAAAQQAAEQAGTADEAAQAALIAEEPKLVLREQQLEQDCLIAARAGLVLYQTELARLDVQRADARKEFETVGVQLQKEQELLERGRRRREELQDKLKGLETRSGERQALHAAMQKVQALEAARKHKEKAEHELKQQEIKLKEQELRLSMLQKQEVELQQRYIKLSAHAGNLQRSAAEVAAFADRTAVAASQVNQAMNQLLREKQLHDLSMSLALELQEGKPCPVCGSEHHPLPAAASEPSDTTSDENLDRLSRIAHQIQEIRLTLRGQLNEAESLVSHLNAQTEPFAGSELLLEGPREEQDEAWVEAAASGVPVVETPYDVERLASDTAWLVQRAEAQAAAIGQCRMEASKAQQSLHACQQELMKQNAAAENGQTIVNQLRDQLAGLEAETADIQSLWQEDNPAFPLEETADRFQLMQQKDAESESIREGLERSVPFIEEKQQAVLRLEQKLRELEKLLIQWDAQREGKAEVLKDKKERLQAWIGERSAEELLSECRSRLKLLKESAEQARGKRRKADEAAQLAAKEAALAEQAANAAQELYLAAKLAWEKQLEASPFVTEAAVMEACLSESETERCAQLVKAHREGQREWTLRLRDVEQKLGTDPFRQEEWERSSAELQVARTADEEAVRAKARAERDLDDLEKRHIRFMELEELRLGLQRESERLSKLQSCLRGNAFVEYIAEEQLMQVSQSASQRLRFLTKQRYSLEVDSGGGFVIRDDANGGVRRPVSTLSGGETFLTSLALALALSAQIQLRGQYPLQFFFLDEGFGTLDPELLETVITALERLHNDKLTVGIISHVPELRARLPRKLVVRPAEQAGEGSQLAIESL</sequence>
<reference evidence="7 8" key="1">
    <citation type="journal article" date="2010" name="BMC Genomics">
        <title>Genome sequence of the pattern forming Paenibacillus vortex bacterium reveals potential for thriving in complex environments.</title>
        <authorList>
            <person name="Sirota-Madi A."/>
            <person name="Olender T."/>
            <person name="Helman Y."/>
            <person name="Ingham C."/>
            <person name="Brainis I."/>
            <person name="Roth D."/>
            <person name="Hagi E."/>
            <person name="Brodsky L."/>
            <person name="Leshkowitz D."/>
            <person name="Galatenko V."/>
            <person name="Nikolaev V."/>
            <person name="Mugasimangalam R.C."/>
            <person name="Bransburg-Zabary S."/>
            <person name="Gutnick D.L."/>
            <person name="Lancet D."/>
            <person name="Ben-Jacob E."/>
        </authorList>
    </citation>
    <scope>NUCLEOTIDE SEQUENCE [LARGE SCALE GENOMIC DNA]</scope>
    <source>
        <strain evidence="7 8">V453</strain>
    </source>
</reference>
<dbReference type="InterPro" id="IPR038729">
    <property type="entry name" value="Rad50/SbcC_AAA"/>
</dbReference>
<gene>
    <name evidence="7" type="ORF">PVOR_10984</name>
</gene>
<evidence type="ECO:0000256" key="4">
    <source>
        <dbReference type="SAM" id="Coils"/>
    </source>
</evidence>
<feature type="domain" description="Rad50/SbcC-type AAA" evidence="6">
    <location>
        <begin position="6"/>
        <end position="220"/>
    </location>
</feature>
<dbReference type="KEGG" id="pvo:PVOR_10984"/>
<comment type="caution">
    <text evidence="7">The sequence shown here is derived from an EMBL/GenBank/DDBJ whole genome shotgun (WGS) entry which is preliminary data.</text>
</comment>
<dbReference type="PANTHER" id="PTHR32114">
    <property type="entry name" value="ABC TRANSPORTER ABCH.3"/>
    <property type="match status" value="1"/>
</dbReference>
<dbReference type="Pfam" id="PF13558">
    <property type="entry name" value="SbcC_Walker_B"/>
    <property type="match status" value="1"/>
</dbReference>
<dbReference type="EMBL" id="ADHJ01000017">
    <property type="protein sequence ID" value="EFU42045.1"/>
    <property type="molecule type" value="Genomic_DNA"/>
</dbReference>
<evidence type="ECO:0000313" key="8">
    <source>
        <dbReference type="Proteomes" id="UP000003094"/>
    </source>
</evidence>
<organism evidence="7 8">
    <name type="scientific">Paenibacillus vortex V453</name>
    <dbReference type="NCBI Taxonomy" id="715225"/>
    <lineage>
        <taxon>Bacteria</taxon>
        <taxon>Bacillati</taxon>
        <taxon>Bacillota</taxon>
        <taxon>Bacilli</taxon>
        <taxon>Bacillales</taxon>
        <taxon>Paenibacillaceae</taxon>
        <taxon>Paenibacillus</taxon>
    </lineage>
</organism>
<feature type="coiled-coil region" evidence="4">
    <location>
        <begin position="812"/>
        <end position="859"/>
    </location>
</feature>
<dbReference type="Proteomes" id="UP000003094">
    <property type="component" value="Unassembled WGS sequence"/>
</dbReference>
<dbReference type="RefSeq" id="WP_006209018.1">
    <property type="nucleotide sequence ID" value="NZ_ADHJ01000017.1"/>
</dbReference>
<name>A0A2R9SXD9_9BACL</name>
<feature type="coiled-coil region" evidence="4">
    <location>
        <begin position="689"/>
        <end position="716"/>
    </location>
</feature>
<dbReference type="GO" id="GO:0006302">
    <property type="term" value="P:double-strand break repair"/>
    <property type="evidence" value="ECO:0007669"/>
    <property type="project" value="InterPro"/>
</dbReference>
<comment type="similarity">
    <text evidence="1">Belongs to the SMC family. SbcC subfamily.</text>
</comment>
<dbReference type="PANTHER" id="PTHR32114:SF2">
    <property type="entry name" value="ABC TRANSPORTER ABCH.3"/>
    <property type="match status" value="1"/>
</dbReference>
<proteinExistence type="inferred from homology"/>
<evidence type="ECO:0000313" key="7">
    <source>
        <dbReference type="EMBL" id="EFU42045.1"/>
    </source>
</evidence>
<evidence type="ECO:0000256" key="5">
    <source>
        <dbReference type="SAM" id="MobiDB-lite"/>
    </source>
</evidence>
<dbReference type="SUPFAM" id="SSF52540">
    <property type="entry name" value="P-loop containing nucleoside triphosphate hydrolases"/>
    <property type="match status" value="1"/>
</dbReference>
<evidence type="ECO:0000256" key="2">
    <source>
        <dbReference type="ARBA" id="ARBA00011322"/>
    </source>
</evidence>
<accession>A0A2R9SXD9</accession>